<feature type="compositionally biased region" description="Pro residues" evidence="7">
    <location>
        <begin position="506"/>
        <end position="515"/>
    </location>
</feature>
<feature type="region of interest" description="Disordered" evidence="7">
    <location>
        <begin position="481"/>
        <end position="620"/>
    </location>
</feature>
<evidence type="ECO:0000256" key="1">
    <source>
        <dbReference type="ARBA" id="ARBA00022723"/>
    </source>
</evidence>
<dbReference type="AlphaFoldDB" id="A0A2R6P052"/>
<evidence type="ECO:0000256" key="6">
    <source>
        <dbReference type="PROSITE-ProRule" id="PRU00094"/>
    </source>
</evidence>
<dbReference type="PROSITE" id="PS50114">
    <property type="entry name" value="GATA_ZN_FINGER_2"/>
    <property type="match status" value="1"/>
</dbReference>
<dbReference type="PANTHER" id="PTHR47172:SF24">
    <property type="entry name" value="GATA ZINC FINGER DOMAIN-CONTAINING PROTEIN 14-RELATED"/>
    <property type="match status" value="1"/>
</dbReference>
<protein>
    <recommendedName>
        <fullName evidence="8">GATA-type domain-containing protein</fullName>
    </recommendedName>
</protein>
<evidence type="ECO:0000313" key="10">
    <source>
        <dbReference type="Proteomes" id="UP000186601"/>
    </source>
</evidence>
<dbReference type="SUPFAM" id="SSF57716">
    <property type="entry name" value="Glucocorticoid receptor-like (DNA-binding domain)"/>
    <property type="match status" value="1"/>
</dbReference>
<feature type="compositionally biased region" description="Low complexity" evidence="7">
    <location>
        <begin position="534"/>
        <end position="556"/>
    </location>
</feature>
<dbReference type="CDD" id="cd00202">
    <property type="entry name" value="ZnF_GATA"/>
    <property type="match status" value="1"/>
</dbReference>
<dbReference type="GO" id="GO:0008270">
    <property type="term" value="F:zinc ion binding"/>
    <property type="evidence" value="ECO:0007669"/>
    <property type="project" value="UniProtKB-KW"/>
</dbReference>
<dbReference type="Pfam" id="PF00320">
    <property type="entry name" value="GATA"/>
    <property type="match status" value="1"/>
</dbReference>
<feature type="region of interest" description="Disordered" evidence="7">
    <location>
        <begin position="341"/>
        <end position="446"/>
    </location>
</feature>
<evidence type="ECO:0000259" key="8">
    <source>
        <dbReference type="PROSITE" id="PS50114"/>
    </source>
</evidence>
<feature type="compositionally biased region" description="Low complexity" evidence="7">
    <location>
        <begin position="153"/>
        <end position="167"/>
    </location>
</feature>
<feature type="compositionally biased region" description="Polar residues" evidence="7">
    <location>
        <begin position="376"/>
        <end position="392"/>
    </location>
</feature>
<dbReference type="InterPro" id="IPR013088">
    <property type="entry name" value="Znf_NHR/GATA"/>
</dbReference>
<feature type="compositionally biased region" description="Polar residues" evidence="7">
    <location>
        <begin position="134"/>
        <end position="146"/>
    </location>
</feature>
<dbReference type="STRING" id="98765.A0A2R6P052"/>
<keyword evidence="1" id="KW-0479">Metal-binding</keyword>
<keyword evidence="5" id="KW-0804">Transcription</keyword>
<keyword evidence="3" id="KW-0862">Zinc</keyword>
<feature type="compositionally biased region" description="Low complexity" evidence="7">
    <location>
        <begin position="72"/>
        <end position="81"/>
    </location>
</feature>
<evidence type="ECO:0000256" key="3">
    <source>
        <dbReference type="ARBA" id="ARBA00022833"/>
    </source>
</evidence>
<name>A0A2R6P052_9APHY</name>
<comment type="caution">
    <text evidence="9">The sequence shown here is derived from an EMBL/GenBank/DDBJ whole genome shotgun (WGS) entry which is preliminary data.</text>
</comment>
<dbReference type="PROSITE" id="PS00344">
    <property type="entry name" value="GATA_ZN_FINGER_1"/>
    <property type="match status" value="1"/>
</dbReference>
<feature type="compositionally biased region" description="Pro residues" evidence="7">
    <location>
        <begin position="168"/>
        <end position="206"/>
    </location>
</feature>
<keyword evidence="2 6" id="KW-0863">Zinc-finger</keyword>
<organism evidence="9 10">
    <name type="scientific">Hermanssonia centrifuga</name>
    <dbReference type="NCBI Taxonomy" id="98765"/>
    <lineage>
        <taxon>Eukaryota</taxon>
        <taxon>Fungi</taxon>
        <taxon>Dikarya</taxon>
        <taxon>Basidiomycota</taxon>
        <taxon>Agaricomycotina</taxon>
        <taxon>Agaricomycetes</taxon>
        <taxon>Polyporales</taxon>
        <taxon>Meruliaceae</taxon>
        <taxon>Hermanssonia</taxon>
    </lineage>
</organism>
<feature type="compositionally biased region" description="Low complexity" evidence="7">
    <location>
        <begin position="34"/>
        <end position="48"/>
    </location>
</feature>
<dbReference type="GO" id="GO:0006355">
    <property type="term" value="P:regulation of DNA-templated transcription"/>
    <property type="evidence" value="ECO:0007669"/>
    <property type="project" value="InterPro"/>
</dbReference>
<feature type="compositionally biased region" description="Polar residues" evidence="7">
    <location>
        <begin position="15"/>
        <end position="24"/>
    </location>
</feature>
<feature type="compositionally biased region" description="Pro residues" evidence="7">
    <location>
        <begin position="230"/>
        <end position="247"/>
    </location>
</feature>
<evidence type="ECO:0000256" key="2">
    <source>
        <dbReference type="ARBA" id="ARBA00022771"/>
    </source>
</evidence>
<dbReference type="PANTHER" id="PTHR47172">
    <property type="entry name" value="OS01G0976800 PROTEIN"/>
    <property type="match status" value="1"/>
</dbReference>
<evidence type="ECO:0000256" key="4">
    <source>
        <dbReference type="ARBA" id="ARBA00023015"/>
    </source>
</evidence>
<feature type="compositionally biased region" description="Basic and acidic residues" evidence="7">
    <location>
        <begin position="355"/>
        <end position="372"/>
    </location>
</feature>
<reference evidence="9 10" key="1">
    <citation type="submission" date="2018-02" db="EMBL/GenBank/DDBJ databases">
        <title>Genome sequence of the basidiomycete white-rot fungus Phlebia centrifuga.</title>
        <authorList>
            <person name="Granchi Z."/>
            <person name="Peng M."/>
            <person name="de Vries R.P."/>
            <person name="Hilden K."/>
            <person name="Makela M.R."/>
            <person name="Grigoriev I."/>
            <person name="Riley R."/>
        </authorList>
    </citation>
    <scope>NUCLEOTIDE SEQUENCE [LARGE SCALE GENOMIC DNA]</scope>
    <source>
        <strain evidence="9 10">FBCC195</strain>
    </source>
</reference>
<evidence type="ECO:0000256" key="7">
    <source>
        <dbReference type="SAM" id="MobiDB-lite"/>
    </source>
</evidence>
<keyword evidence="10" id="KW-1185">Reference proteome</keyword>
<dbReference type="Gene3D" id="3.30.50.10">
    <property type="entry name" value="Erythroid Transcription Factor GATA-1, subunit A"/>
    <property type="match status" value="1"/>
</dbReference>
<gene>
    <name evidence="9" type="ORF">PHLCEN_2v6175</name>
</gene>
<dbReference type="GO" id="GO:0043565">
    <property type="term" value="F:sequence-specific DNA binding"/>
    <property type="evidence" value="ECO:0007669"/>
    <property type="project" value="InterPro"/>
</dbReference>
<dbReference type="InterPro" id="IPR000679">
    <property type="entry name" value="Znf_GATA"/>
</dbReference>
<feature type="domain" description="GATA-type" evidence="8">
    <location>
        <begin position="424"/>
        <end position="459"/>
    </location>
</feature>
<accession>A0A2R6P052</accession>
<dbReference type="SMART" id="SM00401">
    <property type="entry name" value="ZnF_GATA"/>
    <property type="match status" value="1"/>
</dbReference>
<keyword evidence="4" id="KW-0805">Transcription regulation</keyword>
<feature type="region of interest" description="Disordered" evidence="7">
    <location>
        <begin position="1"/>
        <end position="253"/>
    </location>
</feature>
<evidence type="ECO:0000313" key="9">
    <source>
        <dbReference type="EMBL" id="PSR82000.1"/>
    </source>
</evidence>
<dbReference type="Proteomes" id="UP000186601">
    <property type="component" value="Unassembled WGS sequence"/>
</dbReference>
<feature type="compositionally biased region" description="Polar residues" evidence="7">
    <location>
        <begin position="403"/>
        <end position="413"/>
    </location>
</feature>
<proteinExistence type="predicted"/>
<sequence>MASTYASYSMPPPSLHNNSVQLPSIKQLDLYKPSDQQGSSQQSRPSQSEHGTQQSAHSGRHENASWGRNALSNPQSQSHSPSMPPPPEPSKSHHASHKSEGVYHSQPSGGAGTGSGRSDAVPPQNAVKRGRTEATISASPGRSPHTSYPPYSPQHQQPPSGYHQVQGGPPPQQQEPIPQSSPYPQPGGYPYPPSHHVPRGPYPGPPALHSQHPHAPAGNPYSPSGGPPEQWQPPQPASAPGAPPAPQPGYEGVVRTTPIVPATIETRNAHSAHPMNPLERRHGIIQQIVQHCNTLWGFANKYAQTPPHMQPHPDELRDMHYFAGVVVHLLDDLRRLSLSEEQGGREGLVQVPSADESRPPKRPWEDMSRDDDPAAATNQLDYPDENSQTTAEQDMEIIRSKRATSSGTTTPGQPKSKYRKRSRATPPGKCSSCNIRETPEWRRGPDGARTLCNACGLHYAKLQRKKDKQLGPDGKPVVIDLAMLRASTASARGHHHRQSSEEPNHSQPPPTPPPQQHQSNGQGVSASPYEPSKQPMHPQHPHQQPAPHGAPYQHQQLQPVPAQGPLPASGPQQMMHSSSHPPSHEHPPTPSWSSGRGFPSEQPYGRPPSHSSHAREKQMA</sequence>
<feature type="compositionally biased region" description="Basic and acidic residues" evidence="7">
    <location>
        <begin position="437"/>
        <end position="446"/>
    </location>
</feature>
<dbReference type="EMBL" id="MLYV02000601">
    <property type="protein sequence ID" value="PSR82000.1"/>
    <property type="molecule type" value="Genomic_DNA"/>
</dbReference>
<dbReference type="OrthoDB" id="2162994at2759"/>
<evidence type="ECO:0000256" key="5">
    <source>
        <dbReference type="ARBA" id="ARBA00023163"/>
    </source>
</evidence>